<dbReference type="EMBL" id="CAXDID020000062">
    <property type="protein sequence ID" value="CAL6010914.1"/>
    <property type="molecule type" value="Genomic_DNA"/>
</dbReference>
<accession>A0ABP1I9X8</accession>
<evidence type="ECO:0000313" key="2">
    <source>
        <dbReference type="Proteomes" id="UP001642409"/>
    </source>
</evidence>
<gene>
    <name evidence="1" type="ORF">HINF_LOCUS22315</name>
</gene>
<organism evidence="1 2">
    <name type="scientific">Hexamita inflata</name>
    <dbReference type="NCBI Taxonomy" id="28002"/>
    <lineage>
        <taxon>Eukaryota</taxon>
        <taxon>Metamonada</taxon>
        <taxon>Diplomonadida</taxon>
        <taxon>Hexamitidae</taxon>
        <taxon>Hexamitinae</taxon>
        <taxon>Hexamita</taxon>
    </lineage>
</organism>
<keyword evidence="2" id="KW-1185">Reference proteome</keyword>
<comment type="caution">
    <text evidence="1">The sequence shown here is derived from an EMBL/GenBank/DDBJ whole genome shotgun (WGS) entry which is preliminary data.</text>
</comment>
<protein>
    <submittedName>
        <fullName evidence="1">Hypothetical_protein</fullName>
    </submittedName>
</protein>
<reference evidence="1 2" key="1">
    <citation type="submission" date="2024-07" db="EMBL/GenBank/DDBJ databases">
        <authorList>
            <person name="Akdeniz Z."/>
        </authorList>
    </citation>
    <scope>NUCLEOTIDE SEQUENCE [LARGE SCALE GENOMIC DNA]</scope>
</reference>
<name>A0ABP1I9X8_9EUKA</name>
<dbReference type="Proteomes" id="UP001642409">
    <property type="component" value="Unassembled WGS sequence"/>
</dbReference>
<evidence type="ECO:0000313" key="1">
    <source>
        <dbReference type="EMBL" id="CAL6010914.1"/>
    </source>
</evidence>
<proteinExistence type="predicted"/>
<sequence>MVSKHSCIHSFINHINIQNNTSNKSNLNLENIISLEDDPVRGLQVLPQLEVHLEHGAALNALVVCSFVDEFVPQQVPSLLELLPAALALVRPFVVVNFHVHVQCVLSRERLLAHGADEPLVARVLGQVRQEVAALLELLEADVALEHVVVNQLDVRFQRVQVQNTTIVNKQLTLPYQITS</sequence>